<evidence type="ECO:0000313" key="1">
    <source>
        <dbReference type="EMBL" id="QPH40849.1"/>
    </source>
</evidence>
<accession>A0A7S9L246</accession>
<dbReference type="AlphaFoldDB" id="A0A7S9L246"/>
<reference evidence="1 2" key="1">
    <citation type="submission" date="2020-11" db="EMBL/GenBank/DDBJ databases">
        <title>Pedobacter endophytica, an endophytic bacteria isolated form Carex pumila.</title>
        <authorList>
            <person name="Peng Y."/>
            <person name="Jiang L."/>
            <person name="Lee J."/>
        </authorList>
    </citation>
    <scope>NUCLEOTIDE SEQUENCE [LARGE SCALE GENOMIC DNA]</scope>
    <source>
        <strain evidence="1 2">JBR3-12</strain>
    </source>
</reference>
<protein>
    <submittedName>
        <fullName evidence="1">Uncharacterized protein</fullName>
    </submittedName>
</protein>
<dbReference type="KEGG" id="pex:IZT61_06170"/>
<gene>
    <name evidence="1" type="ORF">IZT61_06170</name>
</gene>
<name>A0A7S9L246_9SPHI</name>
<dbReference type="Proteomes" id="UP000594759">
    <property type="component" value="Chromosome"/>
</dbReference>
<proteinExistence type="predicted"/>
<evidence type="ECO:0000313" key="2">
    <source>
        <dbReference type="Proteomes" id="UP000594759"/>
    </source>
</evidence>
<dbReference type="EMBL" id="CP064939">
    <property type="protein sequence ID" value="QPH40849.1"/>
    <property type="molecule type" value="Genomic_DNA"/>
</dbReference>
<dbReference type="RefSeq" id="WP_196100303.1">
    <property type="nucleotide sequence ID" value="NZ_CP064939.1"/>
</dbReference>
<keyword evidence="2" id="KW-1185">Reference proteome</keyword>
<organism evidence="1 2">
    <name type="scientific">Pedobacter endophyticus</name>
    <dbReference type="NCBI Taxonomy" id="2789740"/>
    <lineage>
        <taxon>Bacteria</taxon>
        <taxon>Pseudomonadati</taxon>
        <taxon>Bacteroidota</taxon>
        <taxon>Sphingobacteriia</taxon>
        <taxon>Sphingobacteriales</taxon>
        <taxon>Sphingobacteriaceae</taxon>
        <taxon>Pedobacter</taxon>
    </lineage>
</organism>
<sequence length="1104" mass="128060">MEVVILTDGTPVTLNTDFKNKALDTDGFLIEFNYKDNIDNRFRYYNHTMFKEDDRKRYTSLAGYYLEKEFLKYLQQNVSDPPTVQLLISKYKFNFDSFKSKEGDPVKLSIVDFGPPYNTYYQTADYTFNVEKAVDDKTVKNYKHSIYQGLKLIGYEISVPKNATRKLTEYVTSNPATRYFYQVNYTAYLDKWQDDTTKRNIKKLATLTAFRINDINNEIFPKLAQSSTWDNIDAVPNILAGNLDGLSQFQKLLFSLKQSWCYYYDRYAAPDYLYKKEPQPVFADTPDYDDYLQYYNNLSSFYFTLYDIQDKLLDINEDLRLHYLLDILPISAFAVIPFEIIKDELSNLLQFKSLPQNTQRYLVHLVIALSNRAELADLFLDFLLERPDTKTTNFEILYRLLVDDRKERYTIVNWFVDEQPNRKYFAYAVHELWKVSKYNPMYAPDDDGVNAQSFFIKNPKRYNEKNIFEFSTYKWKAGDVIKDNSLYWGTLKNSTYTFTLVGDQFNTIRHNYSYVKDKYAGKSEEQTWNEDLKAFHIFHPLLLLDYKNNLDLTIPDRKPIPAFLFYYAEEYDKLVEYDARVSLAIDVSIDIALFFATGGISVINDLKYLKYSTQLGRALAGRFAASEALTVWRGAEIGLEGVALTNSTLANINNYLIATEDDEEKRKHLKRIQWIFMGLLFASAGAVVYSRFRAVREAEEVLEIIGKFPGKTHGVPDDVVDLLNKLAGKESVAIAKGANDLQNKLQALKTSGAQVDDVISRLNTLTNKDRYEFWQGFGKMNDPKEWAKLNLNNGVAVDRWLALKIKGIVEAVDMNYITHVDRYQALTRYYDEAEFREILETFSASKKLMFFDSFGQQSDEWFNFLKTNPSAISRWVTLNPIGKAIAKSNPNKWLYTFDRLYQNIPYAARLSDTEIIQRFGQGPLGFVNHVEAKALDHISTVDFSLLKKHELISGMYDKATNTISKTFHNFSGYDFNKGGAYDIFMNGAMNNPNRCFPNLRKRIEDVIAFKAKENYNMSDIEFFGNAGNMPGAHAEIRALDDSAKKRFPSYLTNPPTDEVFDAWLKNDVLGYNRNIRYGIDQQEVIMHTCVDCFHILDLVTFIKP</sequence>